<proteinExistence type="predicted"/>
<evidence type="ECO:0000313" key="2">
    <source>
        <dbReference type="EMBL" id="KNE94928.1"/>
    </source>
</evidence>
<keyword evidence="3" id="KW-1185">Reference proteome</keyword>
<organism evidence="2 3">
    <name type="scientific">Puccinia striiformis f. sp. tritici PST-78</name>
    <dbReference type="NCBI Taxonomy" id="1165861"/>
    <lineage>
        <taxon>Eukaryota</taxon>
        <taxon>Fungi</taxon>
        <taxon>Dikarya</taxon>
        <taxon>Basidiomycota</taxon>
        <taxon>Pucciniomycotina</taxon>
        <taxon>Pucciniomycetes</taxon>
        <taxon>Pucciniales</taxon>
        <taxon>Pucciniaceae</taxon>
        <taxon>Puccinia</taxon>
    </lineage>
</organism>
<reference evidence="3" key="1">
    <citation type="submission" date="2014-03" db="EMBL/GenBank/DDBJ databases">
        <title>The Genome Sequence of Puccinia striiformis f. sp. tritici PST-78.</title>
        <authorList>
            <consortium name="The Broad Institute Genome Sequencing Platform"/>
            <person name="Cuomo C."/>
            <person name="Hulbert S."/>
            <person name="Chen X."/>
            <person name="Walker B."/>
            <person name="Young S.K."/>
            <person name="Zeng Q."/>
            <person name="Gargeya S."/>
            <person name="Fitzgerald M."/>
            <person name="Haas B."/>
            <person name="Abouelleil A."/>
            <person name="Alvarado L."/>
            <person name="Arachchi H.M."/>
            <person name="Berlin A.M."/>
            <person name="Chapman S.B."/>
            <person name="Goldberg J."/>
            <person name="Griggs A."/>
            <person name="Gujja S."/>
            <person name="Hansen M."/>
            <person name="Howarth C."/>
            <person name="Imamovic A."/>
            <person name="Larimer J."/>
            <person name="McCowan C."/>
            <person name="Montmayeur A."/>
            <person name="Murphy C."/>
            <person name="Neiman D."/>
            <person name="Pearson M."/>
            <person name="Priest M."/>
            <person name="Roberts A."/>
            <person name="Saif S."/>
            <person name="Shea T."/>
            <person name="Sisk P."/>
            <person name="Sykes S."/>
            <person name="Wortman J."/>
            <person name="Nusbaum C."/>
            <person name="Birren B."/>
        </authorList>
    </citation>
    <scope>NUCLEOTIDE SEQUENCE [LARGE SCALE GENOMIC DNA]</scope>
    <source>
        <strain evidence="3">race PST-78</strain>
    </source>
</reference>
<name>A0A0L0V6M9_9BASI</name>
<sequence>MHSANKTIVTVNKQALLKPNQSDSLDIQQATSYSEQCILYGLSEAYQQSDPSDMSPHTPWSYVLEVASHLPAAYHNPITAAEFVRFASPFLSEQYLVCLQELLDHLTFSDAGLDFTLRNHNLGILERILADLQELNDDAEDDRRYQDNDKNPLQHSGSGDPSIFDTYHKITHSFKEATIIDLQMSSSKTPPKHSRERNRTISDRSTAFSKHPAIIEITADSSLYNPDQQTEGIARIFHGTRHSSLKSYYEYGIHPAYTRNEFSFSPAFYASNDPQQGFEYPLHQHLGIVSASTIDPVALMQFDVPISVLHGLTSPGEGQEPFKVYRFPKITSPTQLTNWQEFCDFNMKASHSLGHPHDLVIGPICLPSKNDQPVRCLQMKNSSIITTHIAFCSPRSMAWLGHHIRRIYIESRDHSNSPFVPIQPTL</sequence>
<evidence type="ECO:0000256" key="1">
    <source>
        <dbReference type="SAM" id="MobiDB-lite"/>
    </source>
</evidence>
<accession>A0A0L0V6M9</accession>
<dbReference type="EMBL" id="AJIL01000106">
    <property type="protein sequence ID" value="KNE94928.1"/>
    <property type="molecule type" value="Genomic_DNA"/>
</dbReference>
<comment type="caution">
    <text evidence="2">The sequence shown here is derived from an EMBL/GenBank/DDBJ whole genome shotgun (WGS) entry which is preliminary data.</text>
</comment>
<dbReference type="AlphaFoldDB" id="A0A0L0V6M9"/>
<protein>
    <submittedName>
        <fullName evidence="2">Uncharacterized protein</fullName>
    </submittedName>
</protein>
<gene>
    <name evidence="2" type="ORF">PSTG_11719</name>
</gene>
<evidence type="ECO:0000313" key="3">
    <source>
        <dbReference type="Proteomes" id="UP000054564"/>
    </source>
</evidence>
<dbReference type="Proteomes" id="UP000054564">
    <property type="component" value="Unassembled WGS sequence"/>
</dbReference>
<dbReference type="OrthoDB" id="2500581at2759"/>
<feature type="compositionally biased region" description="Basic and acidic residues" evidence="1">
    <location>
        <begin position="141"/>
        <end position="152"/>
    </location>
</feature>
<feature type="region of interest" description="Disordered" evidence="1">
    <location>
        <begin position="141"/>
        <end position="161"/>
    </location>
</feature>